<dbReference type="InterPro" id="IPR020909">
    <property type="entry name" value="UPF0736"/>
</dbReference>
<evidence type="ECO:0000313" key="2">
    <source>
        <dbReference type="Proteomes" id="UP000258501"/>
    </source>
</evidence>
<dbReference type="EMBL" id="KC699836">
    <property type="protein sequence ID" value="AGK86855.1"/>
    <property type="molecule type" value="Genomic_DNA"/>
</dbReference>
<gene>
    <name evidence="1" type="ORF">SIOphi_00235</name>
</gene>
<keyword evidence="2" id="KW-1185">Reference proteome</keyword>
<dbReference type="Proteomes" id="UP000258501">
    <property type="component" value="Segment"/>
</dbReference>
<sequence length="183" mass="21760">MEYAMIFTDGNRSLAVDTEGTAIPQRKSKLIPRQDKLLTEMIKNKQVDLEPFSWDYSTERVEPDYILSVSDRIINVRQESMTGLTRREKELKRNLFEYLFELSISDSDIEVFYWYTELFPDRKDVSKSRKEMVTEMFEELELGWNEKHEKFGESFSISSPYYYDAWKELSKVNKDLVISIEGE</sequence>
<evidence type="ECO:0000313" key="1">
    <source>
        <dbReference type="EMBL" id="AGK86855.1"/>
    </source>
</evidence>
<organism evidence="1 2">
    <name type="scientific">Bacillus phage SIOphi</name>
    <dbReference type="NCBI Taxonomy" id="1285382"/>
    <lineage>
        <taxon>Viruses</taxon>
        <taxon>Duplodnaviria</taxon>
        <taxon>Heunggongvirae</taxon>
        <taxon>Uroviricota</taxon>
        <taxon>Caudoviricetes</taxon>
        <taxon>Herelleviridae</taxon>
        <taxon>Bastillevirinae</taxon>
        <taxon>Siophivirus</taxon>
        <taxon>Siophivirus SIOphi</taxon>
    </lineage>
</organism>
<dbReference type="Pfam" id="PF12227">
    <property type="entry name" value="DUF3603"/>
    <property type="match status" value="1"/>
</dbReference>
<dbReference type="OrthoDB" id="7133at10239"/>
<protein>
    <submittedName>
        <fullName evidence="1">Uncharacterized protein</fullName>
    </submittedName>
</protein>
<reference evidence="1 2" key="1">
    <citation type="submission" date="2013-02" db="EMBL/GenBank/DDBJ databases">
        <authorList>
            <person name="Lukaszewicz M."/>
            <person name="Biegalska A."/>
            <person name="Krasowska A."/>
        </authorList>
    </citation>
    <scope>NUCLEOTIDE SEQUENCE [LARGE SCALE GENOMIC DNA]</scope>
</reference>
<proteinExistence type="predicted"/>
<name>R4JML7_9CAUD</name>
<accession>R4JML7</accession>